<evidence type="ECO:0000256" key="4">
    <source>
        <dbReference type="ARBA" id="ARBA00023163"/>
    </source>
</evidence>
<keyword evidence="8" id="KW-1185">Reference proteome</keyword>
<evidence type="ECO:0000313" key="8">
    <source>
        <dbReference type="Proteomes" id="UP001230156"/>
    </source>
</evidence>
<reference evidence="8" key="1">
    <citation type="submission" date="2023-08" db="EMBL/GenBank/DDBJ databases">
        <title>Rhodospirillaceae gen. nov., a novel taxon isolated from the Yangtze River Yuezi River estuary sludge.</title>
        <authorList>
            <person name="Ruan L."/>
        </authorList>
    </citation>
    <scope>NUCLEOTIDE SEQUENCE [LARGE SCALE GENOMIC DNA]</scope>
    <source>
        <strain evidence="8">R-7</strain>
    </source>
</reference>
<keyword evidence="3" id="KW-0731">Sigma factor</keyword>
<dbReference type="InterPro" id="IPR039425">
    <property type="entry name" value="RNA_pol_sigma-70-like"/>
</dbReference>
<protein>
    <submittedName>
        <fullName evidence="7">Sigma factor</fullName>
    </submittedName>
</protein>
<proteinExistence type="inferred from homology"/>
<dbReference type="InterPro" id="IPR007627">
    <property type="entry name" value="RNA_pol_sigma70_r2"/>
</dbReference>
<dbReference type="SUPFAM" id="SSF88946">
    <property type="entry name" value="Sigma2 domain of RNA polymerase sigma factors"/>
    <property type="match status" value="1"/>
</dbReference>
<evidence type="ECO:0000256" key="2">
    <source>
        <dbReference type="ARBA" id="ARBA00023015"/>
    </source>
</evidence>
<organism evidence="7 8">
    <name type="scientific">Dongia sedimenti</name>
    <dbReference type="NCBI Taxonomy" id="3064282"/>
    <lineage>
        <taxon>Bacteria</taxon>
        <taxon>Pseudomonadati</taxon>
        <taxon>Pseudomonadota</taxon>
        <taxon>Alphaproteobacteria</taxon>
        <taxon>Rhodospirillales</taxon>
        <taxon>Dongiaceae</taxon>
        <taxon>Dongia</taxon>
    </lineage>
</organism>
<dbReference type="SUPFAM" id="SSF88659">
    <property type="entry name" value="Sigma3 and sigma4 domains of RNA polymerase sigma factors"/>
    <property type="match status" value="1"/>
</dbReference>
<sequence>MRLLARKNTTAPAGCDDLRARASRQAADDIALLQCTAGGDRTAFAQLCRRLQHPLFGYLMIVAGDRAAAEELLGETWIEIWRQAARFDGRVAVNVWAFSLAQHRVIRRHSRAFGDPALPHMSPAATDAPAIQNAEHRAILNLTYHQEFSVREIAEILGVSPPIVRVRMSQARQCIKTGASPT</sequence>
<evidence type="ECO:0000313" key="7">
    <source>
        <dbReference type="EMBL" id="MDQ7246535.1"/>
    </source>
</evidence>
<dbReference type="InterPro" id="IPR013324">
    <property type="entry name" value="RNA_pol_sigma_r3/r4-like"/>
</dbReference>
<accession>A0ABU0YFP9</accession>
<dbReference type="Proteomes" id="UP001230156">
    <property type="component" value="Unassembled WGS sequence"/>
</dbReference>
<dbReference type="PANTHER" id="PTHR43133:SF62">
    <property type="entry name" value="RNA POLYMERASE SIGMA FACTOR SIGZ"/>
    <property type="match status" value="1"/>
</dbReference>
<evidence type="ECO:0000259" key="5">
    <source>
        <dbReference type="Pfam" id="PF04542"/>
    </source>
</evidence>
<dbReference type="PANTHER" id="PTHR43133">
    <property type="entry name" value="RNA POLYMERASE ECF-TYPE SIGMA FACTO"/>
    <property type="match status" value="1"/>
</dbReference>
<feature type="domain" description="RNA polymerase sigma factor 70 region 4 type 2" evidence="6">
    <location>
        <begin position="137"/>
        <end position="174"/>
    </location>
</feature>
<evidence type="ECO:0000256" key="1">
    <source>
        <dbReference type="ARBA" id="ARBA00010641"/>
    </source>
</evidence>
<dbReference type="Gene3D" id="1.10.1740.10">
    <property type="match status" value="1"/>
</dbReference>
<dbReference type="Pfam" id="PF04542">
    <property type="entry name" value="Sigma70_r2"/>
    <property type="match status" value="1"/>
</dbReference>
<dbReference type="Gene3D" id="1.10.10.10">
    <property type="entry name" value="Winged helix-like DNA-binding domain superfamily/Winged helix DNA-binding domain"/>
    <property type="match status" value="1"/>
</dbReference>
<gene>
    <name evidence="7" type="ORF">Q8A70_02605</name>
</gene>
<keyword evidence="2" id="KW-0805">Transcription regulation</keyword>
<feature type="domain" description="RNA polymerase sigma-70 region 2" evidence="5">
    <location>
        <begin position="49"/>
        <end position="111"/>
    </location>
</feature>
<dbReference type="InterPro" id="IPR013249">
    <property type="entry name" value="RNA_pol_sigma70_r4_t2"/>
</dbReference>
<dbReference type="InterPro" id="IPR013325">
    <property type="entry name" value="RNA_pol_sigma_r2"/>
</dbReference>
<comment type="similarity">
    <text evidence="1">Belongs to the sigma-70 factor family. ECF subfamily.</text>
</comment>
<evidence type="ECO:0000256" key="3">
    <source>
        <dbReference type="ARBA" id="ARBA00023082"/>
    </source>
</evidence>
<dbReference type="RefSeq" id="WP_379953927.1">
    <property type="nucleotide sequence ID" value="NZ_JAUYVI010000001.1"/>
</dbReference>
<dbReference type="InterPro" id="IPR036388">
    <property type="entry name" value="WH-like_DNA-bd_sf"/>
</dbReference>
<name>A0ABU0YFP9_9PROT</name>
<keyword evidence="4" id="KW-0804">Transcription</keyword>
<dbReference type="Pfam" id="PF08281">
    <property type="entry name" value="Sigma70_r4_2"/>
    <property type="match status" value="1"/>
</dbReference>
<comment type="caution">
    <text evidence="7">The sequence shown here is derived from an EMBL/GenBank/DDBJ whole genome shotgun (WGS) entry which is preliminary data.</text>
</comment>
<evidence type="ECO:0000259" key="6">
    <source>
        <dbReference type="Pfam" id="PF08281"/>
    </source>
</evidence>
<dbReference type="EMBL" id="JAUYVI010000001">
    <property type="protein sequence ID" value="MDQ7246535.1"/>
    <property type="molecule type" value="Genomic_DNA"/>
</dbReference>